<feature type="transmembrane region" description="Helical" evidence="1">
    <location>
        <begin position="125"/>
        <end position="143"/>
    </location>
</feature>
<feature type="transmembrane region" description="Helical" evidence="1">
    <location>
        <begin position="155"/>
        <end position="182"/>
    </location>
</feature>
<feature type="transmembrane region" description="Helical" evidence="1">
    <location>
        <begin position="266"/>
        <end position="286"/>
    </location>
</feature>
<keyword evidence="1" id="KW-0472">Membrane</keyword>
<evidence type="ECO:0000313" key="2">
    <source>
        <dbReference type="EMBL" id="QJF52893.1"/>
    </source>
</evidence>
<keyword evidence="1" id="KW-0812">Transmembrane</keyword>
<evidence type="ECO:0000256" key="1">
    <source>
        <dbReference type="SAM" id="Phobius"/>
    </source>
</evidence>
<feature type="transmembrane region" description="Helical" evidence="1">
    <location>
        <begin position="6"/>
        <end position="29"/>
    </location>
</feature>
<reference evidence="2 3" key="1">
    <citation type="submission" date="2020-02" db="EMBL/GenBank/DDBJ databases">
        <title>Genome sequence of Roseobacter ponti.</title>
        <authorList>
            <person name="Hollensteiner J."/>
            <person name="Schneider D."/>
            <person name="Poehlein A."/>
            <person name="Daniel R."/>
        </authorList>
    </citation>
    <scope>NUCLEOTIDE SEQUENCE [LARGE SCALE GENOMIC DNA]</scope>
    <source>
        <strain evidence="2 3">DSM 106830</strain>
    </source>
</reference>
<protein>
    <submittedName>
        <fullName evidence="2">Uncharacterized protein</fullName>
    </submittedName>
</protein>
<feature type="transmembrane region" description="Helical" evidence="1">
    <location>
        <begin position="188"/>
        <end position="205"/>
    </location>
</feature>
<gene>
    <name evidence="2" type="ORF">G3256_17795</name>
</gene>
<keyword evidence="3" id="KW-1185">Reference proteome</keyword>
<name>A0A858SZ14_9RHOB</name>
<dbReference type="AlphaFoldDB" id="A0A858SZ14"/>
<evidence type="ECO:0000313" key="3">
    <source>
        <dbReference type="Proteomes" id="UP000503308"/>
    </source>
</evidence>
<feature type="transmembrane region" description="Helical" evidence="1">
    <location>
        <begin position="217"/>
        <end position="236"/>
    </location>
</feature>
<keyword evidence="1" id="KW-1133">Transmembrane helix</keyword>
<dbReference type="Proteomes" id="UP000503308">
    <property type="component" value="Chromosome"/>
</dbReference>
<organism evidence="2 3">
    <name type="scientific">Roseobacter ponti</name>
    <dbReference type="NCBI Taxonomy" id="1891787"/>
    <lineage>
        <taxon>Bacteria</taxon>
        <taxon>Pseudomonadati</taxon>
        <taxon>Pseudomonadota</taxon>
        <taxon>Alphaproteobacteria</taxon>
        <taxon>Rhodobacterales</taxon>
        <taxon>Roseobacteraceae</taxon>
        <taxon>Roseobacter</taxon>
    </lineage>
</organism>
<feature type="transmembrane region" description="Helical" evidence="1">
    <location>
        <begin position="298"/>
        <end position="331"/>
    </location>
</feature>
<dbReference type="EMBL" id="CP048788">
    <property type="protein sequence ID" value="QJF52893.1"/>
    <property type="molecule type" value="Genomic_DNA"/>
</dbReference>
<sequence>MGVSSIRAISAPLILGLICFALHTILVLAGLSDLHPWSQVTYLYDAGWSVRNWGFAPEDLPAELQNWDGIRPDAHKARFFLMWPFMALADEAGLQTAELLTFLKPVFAAITIWAVARVVRHKNGAISFLSAGALLPLAGLIAVMDGRLVFALCGYALLISVFFGPGMQVLSASLLSLLAIWLTSVTSGTFWCATLTLLLVSLLGIRQEGSLNERLKGLIPLATVLMVFSGGLLDALKKVTEYYGGVSGLLSGAISHGPAQFLGQHAAVGAVLVIVCVTAAVSALIWLKILRVPRSEPLLLVAAVPLILGVTGLSVLVLAAVPVTMVIAVFVPRLVSGQKPDAHRLP</sequence>
<dbReference type="RefSeq" id="WP_169642110.1">
    <property type="nucleotide sequence ID" value="NZ_CP048788.1"/>
</dbReference>
<proteinExistence type="predicted"/>
<accession>A0A858SZ14</accession>
<dbReference type="KEGG" id="rpon:G3256_17795"/>